<evidence type="ECO:0000256" key="1">
    <source>
        <dbReference type="ARBA" id="ARBA00022729"/>
    </source>
</evidence>
<dbReference type="EMBL" id="JARYMX010000002">
    <property type="protein sequence ID" value="KAJ9563125.1"/>
    <property type="molecule type" value="Genomic_DNA"/>
</dbReference>
<evidence type="ECO:0000256" key="3">
    <source>
        <dbReference type="SAM" id="SignalP"/>
    </source>
</evidence>
<feature type="compositionally biased region" description="Pro residues" evidence="2">
    <location>
        <begin position="69"/>
        <end position="87"/>
    </location>
</feature>
<sequence>MMMVLMIMSAWHTRAVVPTGGSTTSPPPPPPSEACCFPPMAHAPTKAPVSAPIQPPTKAPVKAPTKAPVQPPTKAPVQPPSSSPAPVHAPLPARKLVAVQGVVYCKACKYKGVDTLLGATPLQGAEVLLTCNNTRYPLRVKGTSDKNGYFFIKPPKTLTTYGFHKCNVRLMTSPMASCNEPTDLHGGVKGSMLVPNKKPRESNPDAHPLPYEVFTVGPLAFEPSTKTPCPRENVED</sequence>
<feature type="signal peptide" evidence="3">
    <location>
        <begin position="1"/>
        <end position="15"/>
    </location>
</feature>
<feature type="compositionally biased region" description="Low complexity" evidence="2">
    <location>
        <begin position="59"/>
        <end position="68"/>
    </location>
</feature>
<evidence type="ECO:0000256" key="2">
    <source>
        <dbReference type="SAM" id="MobiDB-lite"/>
    </source>
</evidence>
<reference evidence="4" key="1">
    <citation type="submission" date="2023-03" db="EMBL/GenBank/DDBJ databases">
        <title>Chromosome-scale reference genome and RAD-based genetic map of yellow starthistle (Centaurea solstitialis) reveal putative structural variation and QTLs associated with invader traits.</title>
        <authorList>
            <person name="Reatini B."/>
            <person name="Cang F.A."/>
            <person name="Jiang Q."/>
            <person name="Mckibben M.T.W."/>
            <person name="Barker M.S."/>
            <person name="Rieseberg L.H."/>
            <person name="Dlugosch K.M."/>
        </authorList>
    </citation>
    <scope>NUCLEOTIDE SEQUENCE</scope>
    <source>
        <strain evidence="4">CAN-66</strain>
        <tissue evidence="4">Leaf</tissue>
    </source>
</reference>
<gene>
    <name evidence="4" type="ORF">OSB04_008285</name>
</gene>
<dbReference type="PANTHER" id="PTHR33470">
    <property type="entry name" value="OS01G0164075 PROTEIN"/>
    <property type="match status" value="1"/>
</dbReference>
<evidence type="ECO:0000313" key="5">
    <source>
        <dbReference type="Proteomes" id="UP001172457"/>
    </source>
</evidence>
<keyword evidence="1 3" id="KW-0732">Signal</keyword>
<dbReference type="GO" id="GO:0071944">
    <property type="term" value="C:cell periphery"/>
    <property type="evidence" value="ECO:0007669"/>
    <property type="project" value="TreeGrafter"/>
</dbReference>
<feature type="region of interest" description="Disordered" evidence="2">
    <location>
        <begin position="18"/>
        <end position="87"/>
    </location>
</feature>
<dbReference type="AlphaFoldDB" id="A0AA38TY62"/>
<dbReference type="Proteomes" id="UP001172457">
    <property type="component" value="Chromosome 2"/>
</dbReference>
<dbReference type="PANTHER" id="PTHR33470:SF51">
    <property type="entry name" value="PISTIL-SPECIFIC EXTENSIN-LIKE PROTEIN"/>
    <property type="match status" value="1"/>
</dbReference>
<name>A0AA38TY62_9ASTR</name>
<evidence type="ECO:0000313" key="4">
    <source>
        <dbReference type="EMBL" id="KAJ9563125.1"/>
    </source>
</evidence>
<accession>A0AA38TY62</accession>
<proteinExistence type="predicted"/>
<feature type="chain" id="PRO_5041439488" evidence="3">
    <location>
        <begin position="16"/>
        <end position="236"/>
    </location>
</feature>
<organism evidence="4 5">
    <name type="scientific">Centaurea solstitialis</name>
    <name type="common">yellow star-thistle</name>
    <dbReference type="NCBI Taxonomy" id="347529"/>
    <lineage>
        <taxon>Eukaryota</taxon>
        <taxon>Viridiplantae</taxon>
        <taxon>Streptophyta</taxon>
        <taxon>Embryophyta</taxon>
        <taxon>Tracheophyta</taxon>
        <taxon>Spermatophyta</taxon>
        <taxon>Magnoliopsida</taxon>
        <taxon>eudicotyledons</taxon>
        <taxon>Gunneridae</taxon>
        <taxon>Pentapetalae</taxon>
        <taxon>asterids</taxon>
        <taxon>campanulids</taxon>
        <taxon>Asterales</taxon>
        <taxon>Asteraceae</taxon>
        <taxon>Carduoideae</taxon>
        <taxon>Cardueae</taxon>
        <taxon>Centaureinae</taxon>
        <taxon>Centaurea</taxon>
    </lineage>
</organism>
<dbReference type="Pfam" id="PF01190">
    <property type="entry name" value="Pollen_Ole_e_1"/>
    <property type="match status" value="1"/>
</dbReference>
<protein>
    <submittedName>
        <fullName evidence="4">Uncharacterized protein</fullName>
    </submittedName>
</protein>
<keyword evidence="5" id="KW-1185">Reference proteome</keyword>
<comment type="caution">
    <text evidence="4">The sequence shown here is derived from an EMBL/GenBank/DDBJ whole genome shotgun (WGS) entry which is preliminary data.</text>
</comment>